<reference evidence="3" key="1">
    <citation type="submission" date="2024-04" db="EMBL/GenBank/DDBJ databases">
        <title>Salinicola lusitanus LLJ914,a marine bacterium isolated from the Okinawa Trough.</title>
        <authorList>
            <person name="Li J."/>
        </authorList>
    </citation>
    <scope>NUCLEOTIDE SEQUENCE [LARGE SCALE GENOMIC DNA]</scope>
</reference>
<keyword evidence="3" id="KW-1185">Reference proteome</keyword>
<proteinExistence type="predicted"/>
<dbReference type="EMBL" id="JBBPFD010000005">
    <property type="protein sequence ID" value="KAK7925655.1"/>
    <property type="molecule type" value="Genomic_DNA"/>
</dbReference>
<feature type="region of interest" description="Disordered" evidence="1">
    <location>
        <begin position="73"/>
        <end position="124"/>
    </location>
</feature>
<evidence type="ECO:0000313" key="2">
    <source>
        <dbReference type="EMBL" id="KAK7925655.1"/>
    </source>
</evidence>
<gene>
    <name evidence="2" type="ORF">WMY93_007965</name>
</gene>
<dbReference type="Proteomes" id="UP001460270">
    <property type="component" value="Unassembled WGS sequence"/>
</dbReference>
<sequence length="124" mass="15101">MEKIEANNEAEKEQMQENFQNELDLKEQKSKQLEENILNLERLVERYKIEKLTMKRDFQSVVEAVEDVERSMKEKMKQLQHELELKEEEKQQLERKNAELDKTIREETSPIQTDTEKHQNQQRQ</sequence>
<feature type="compositionally biased region" description="Basic and acidic residues" evidence="1">
    <location>
        <begin position="1"/>
        <end position="15"/>
    </location>
</feature>
<feature type="region of interest" description="Disordered" evidence="1">
    <location>
        <begin position="1"/>
        <end position="22"/>
    </location>
</feature>
<protein>
    <submittedName>
        <fullName evidence="2">Uncharacterized protein</fullName>
    </submittedName>
</protein>
<name>A0AAW0PQF8_9GOBI</name>
<evidence type="ECO:0000256" key="1">
    <source>
        <dbReference type="SAM" id="MobiDB-lite"/>
    </source>
</evidence>
<accession>A0AAW0PQF8</accession>
<evidence type="ECO:0000313" key="3">
    <source>
        <dbReference type="Proteomes" id="UP001460270"/>
    </source>
</evidence>
<dbReference type="AlphaFoldDB" id="A0AAW0PQF8"/>
<organism evidence="2 3">
    <name type="scientific">Mugilogobius chulae</name>
    <name type="common">yellowstripe goby</name>
    <dbReference type="NCBI Taxonomy" id="88201"/>
    <lineage>
        <taxon>Eukaryota</taxon>
        <taxon>Metazoa</taxon>
        <taxon>Chordata</taxon>
        <taxon>Craniata</taxon>
        <taxon>Vertebrata</taxon>
        <taxon>Euteleostomi</taxon>
        <taxon>Actinopterygii</taxon>
        <taxon>Neopterygii</taxon>
        <taxon>Teleostei</taxon>
        <taxon>Neoteleostei</taxon>
        <taxon>Acanthomorphata</taxon>
        <taxon>Gobiaria</taxon>
        <taxon>Gobiiformes</taxon>
        <taxon>Gobioidei</taxon>
        <taxon>Gobiidae</taxon>
        <taxon>Gobionellinae</taxon>
        <taxon>Mugilogobius</taxon>
    </lineage>
</organism>
<comment type="caution">
    <text evidence="2">The sequence shown here is derived from an EMBL/GenBank/DDBJ whole genome shotgun (WGS) entry which is preliminary data.</text>
</comment>